<organism evidence="1 2">
    <name type="scientific">Fusobacterium phage Fnu1</name>
    <dbReference type="NCBI Taxonomy" id="2530024"/>
    <lineage>
        <taxon>Viruses</taxon>
        <taxon>Duplodnaviria</taxon>
        <taxon>Heunggongvirae</taxon>
        <taxon>Uroviricota</taxon>
        <taxon>Caudoviricetes</taxon>
        <taxon>Latrobevirus</taxon>
        <taxon>Latrobevirus FNU1</taxon>
    </lineage>
</organism>
<sequence length="117" mass="14167">MNNGGIFMNYNKKIFLVANILEELKTSNSQIQVVKINSYLQKLDKELDDEVKNNITLYYSDIIDSYKKLLYKLNKENKDIINLIELYKDRMELRYYKSKYEYKECLEVKWRNDGGDW</sequence>
<evidence type="ECO:0000313" key="2">
    <source>
        <dbReference type="Proteomes" id="UP000292160"/>
    </source>
</evidence>
<dbReference type="RefSeq" id="YP_010082891.1">
    <property type="nucleotide sequence ID" value="NC_055035.1"/>
</dbReference>
<dbReference type="Proteomes" id="UP000292160">
    <property type="component" value="Segment"/>
</dbReference>
<evidence type="ECO:0000313" key="1">
    <source>
        <dbReference type="EMBL" id="QBJ04174.1"/>
    </source>
</evidence>
<proteinExistence type="predicted"/>
<name>A0A481W5M6_9CAUD</name>
<accession>A0A481W5M6</accession>
<dbReference type="GeneID" id="65071899"/>
<keyword evidence="2" id="KW-1185">Reference proteome</keyword>
<protein>
    <submittedName>
        <fullName evidence="1">Na+/H+ antiporter</fullName>
    </submittedName>
</protein>
<dbReference type="EMBL" id="MK554696">
    <property type="protein sequence ID" value="QBJ04174.1"/>
    <property type="molecule type" value="Genomic_DNA"/>
</dbReference>
<reference evidence="1 2" key="1">
    <citation type="submission" date="2019-02" db="EMBL/GenBank/DDBJ databases">
        <title>Genomic, morphological and functional characterisation of novel bacteriophage Fnu1 capable of disrupt Fusobacterium nucleatum biofilm.</title>
        <authorList>
            <person name="Kabwe M."/>
            <person name="Brown T.L."/>
            <person name="Dashper S."/>
            <person name="Speirs L."/>
            <person name="Ku H."/>
            <person name="Petrovski S."/>
            <person name="Chan H.T."/>
            <person name="Lock P."/>
            <person name="Tucci J."/>
        </authorList>
    </citation>
    <scope>NUCLEOTIDE SEQUENCE [LARGE SCALE GENOMIC DNA]</scope>
</reference>
<dbReference type="KEGG" id="vg:65071899"/>